<organism evidence="3 5">
    <name type="scientific">Mycobacterium tuberculosis</name>
    <dbReference type="NCBI Taxonomy" id="1773"/>
    <lineage>
        <taxon>Bacteria</taxon>
        <taxon>Bacillati</taxon>
        <taxon>Actinomycetota</taxon>
        <taxon>Actinomycetes</taxon>
        <taxon>Mycobacteriales</taxon>
        <taxon>Mycobacteriaceae</taxon>
        <taxon>Mycobacterium</taxon>
        <taxon>Mycobacterium tuberculosis complex</taxon>
    </lineage>
</organism>
<reference evidence="3" key="1">
    <citation type="submission" date="2015-03" db="EMBL/GenBank/DDBJ databases">
        <authorList>
            <person name="Murphy D."/>
        </authorList>
    </citation>
    <scope>NUCLEOTIDE SEQUENCE [LARGE SCALE GENOMIC DNA]</scope>
    <source>
        <strain evidence="3">K00500041</strain>
    </source>
</reference>
<dbReference type="EMBL" id="CGCX01000770">
    <property type="protein sequence ID" value="CFR83187.1"/>
    <property type="molecule type" value="Genomic_DNA"/>
</dbReference>
<name>A0A0U0UJ96_MYCTX</name>
<evidence type="ECO:0000313" key="3">
    <source>
        <dbReference type="EMBL" id="COV87805.1"/>
    </source>
</evidence>
<sequence length="68" mass="7417">MSVVWFVNPHHLLHDRRRQPDLMTHHAGTLGHPLPDVDQLDLVGVDDIDLGMGGGQLTDRVAASLGLC</sequence>
<accession>A0A0U0UJ96</accession>
<reference evidence="5 6" key="2">
    <citation type="submission" date="2015-03" db="EMBL/GenBank/DDBJ databases">
        <authorList>
            <consortium name="Pathogen Informatics"/>
        </authorList>
    </citation>
    <scope>NUCLEOTIDE SEQUENCE [LARGE SCALE GENOMIC DNA]</scope>
    <source>
        <strain evidence="1 8">C09601061</strain>
        <strain evidence="2 7">D00501624</strain>
        <strain evidence="5">K00500041</strain>
        <strain evidence="6">N09902308</strain>
    </source>
</reference>
<evidence type="ECO:0000313" key="6">
    <source>
        <dbReference type="Proteomes" id="UP000039021"/>
    </source>
</evidence>
<dbReference type="EMBL" id="CSBK01000739">
    <property type="protein sequence ID" value="COX83994.1"/>
    <property type="molecule type" value="Genomic_DNA"/>
</dbReference>
<evidence type="ECO:0000313" key="1">
    <source>
        <dbReference type="EMBL" id="CFR83187.1"/>
    </source>
</evidence>
<dbReference type="Proteomes" id="UP000038802">
    <property type="component" value="Unassembled WGS sequence"/>
</dbReference>
<dbReference type="EMBL" id="CSAE01000229">
    <property type="protein sequence ID" value="COV87805.1"/>
    <property type="molecule type" value="Genomic_DNA"/>
</dbReference>
<protein>
    <submittedName>
        <fullName evidence="3">Uncharacterized protein</fullName>
    </submittedName>
</protein>
<reference evidence="4" key="3">
    <citation type="submission" date="2015-03" db="EMBL/GenBank/DDBJ databases">
        <authorList>
            <consortium name="Pathogen Informatics"/>
            <person name="Murphy D."/>
        </authorList>
    </citation>
    <scope>NUCLEOTIDE SEQUENCE</scope>
    <source>
        <strain evidence="4">N09902308</strain>
    </source>
</reference>
<dbReference type="Proteomes" id="UP000046680">
    <property type="component" value="Unassembled WGS sequence"/>
</dbReference>
<evidence type="ECO:0000313" key="5">
    <source>
        <dbReference type="Proteomes" id="UP000038802"/>
    </source>
</evidence>
<evidence type="ECO:0000313" key="7">
    <source>
        <dbReference type="Proteomes" id="UP000039217"/>
    </source>
</evidence>
<proteinExistence type="predicted"/>
<dbReference type="EMBL" id="CQQC01002204">
    <property type="protein sequence ID" value="CNW60038.1"/>
    <property type="molecule type" value="Genomic_DNA"/>
</dbReference>
<dbReference type="Proteomes" id="UP000039217">
    <property type="component" value="Unassembled WGS sequence"/>
</dbReference>
<evidence type="ECO:0000313" key="2">
    <source>
        <dbReference type="EMBL" id="CNW60038.1"/>
    </source>
</evidence>
<evidence type="ECO:0000313" key="4">
    <source>
        <dbReference type="EMBL" id="COX83994.1"/>
    </source>
</evidence>
<dbReference type="Proteomes" id="UP000039021">
    <property type="component" value="Unassembled WGS sequence"/>
</dbReference>
<evidence type="ECO:0000313" key="8">
    <source>
        <dbReference type="Proteomes" id="UP000046680"/>
    </source>
</evidence>
<dbReference type="AlphaFoldDB" id="A0A0U0UJ96"/>
<gene>
    <name evidence="1" type="ORF">ERS007657_02134</name>
    <name evidence="2" type="ORF">ERS007661_04124</name>
    <name evidence="3" type="ORF">ERS007703_02222</name>
    <name evidence="4" type="ORF">ERS007739_01786</name>
</gene>